<gene>
    <name evidence="2" type="ORF">QYF61_004432</name>
</gene>
<organism evidence="2 3">
    <name type="scientific">Mycteria americana</name>
    <name type="common">Wood stork</name>
    <dbReference type="NCBI Taxonomy" id="33587"/>
    <lineage>
        <taxon>Eukaryota</taxon>
        <taxon>Metazoa</taxon>
        <taxon>Chordata</taxon>
        <taxon>Craniata</taxon>
        <taxon>Vertebrata</taxon>
        <taxon>Euteleostomi</taxon>
        <taxon>Archelosauria</taxon>
        <taxon>Archosauria</taxon>
        <taxon>Dinosauria</taxon>
        <taxon>Saurischia</taxon>
        <taxon>Theropoda</taxon>
        <taxon>Coelurosauria</taxon>
        <taxon>Aves</taxon>
        <taxon>Neognathae</taxon>
        <taxon>Neoaves</taxon>
        <taxon>Aequornithes</taxon>
        <taxon>Ciconiiformes</taxon>
        <taxon>Ciconiidae</taxon>
        <taxon>Mycteria</taxon>
    </lineage>
</organism>
<accession>A0AAN7N7D6</accession>
<feature type="transmembrane region" description="Helical" evidence="1">
    <location>
        <begin position="34"/>
        <end position="52"/>
    </location>
</feature>
<reference evidence="2 3" key="1">
    <citation type="journal article" date="2023" name="J. Hered.">
        <title>Chromosome-level genome of the wood stork (Mycteria americana) provides insight into avian chromosome evolution.</title>
        <authorList>
            <person name="Flamio R. Jr."/>
            <person name="Ramstad K.M."/>
        </authorList>
    </citation>
    <scope>NUCLEOTIDE SEQUENCE [LARGE SCALE GENOMIC DNA]</scope>
    <source>
        <strain evidence="2">JAX WOST 10</strain>
    </source>
</reference>
<sequence>MRSISCEELVWLMPAGILRFSLSQLLRSRAQQPMLWFLVGIILACCLSQYITNNQYEMV</sequence>
<dbReference type="AlphaFoldDB" id="A0AAN7N7D6"/>
<keyword evidence="1" id="KW-0472">Membrane</keyword>
<evidence type="ECO:0000313" key="3">
    <source>
        <dbReference type="Proteomes" id="UP001333110"/>
    </source>
</evidence>
<protein>
    <submittedName>
        <fullName evidence="2">Uncharacterized protein</fullName>
    </submittedName>
</protein>
<keyword evidence="1" id="KW-0812">Transmembrane</keyword>
<evidence type="ECO:0000256" key="1">
    <source>
        <dbReference type="SAM" id="Phobius"/>
    </source>
</evidence>
<name>A0AAN7N7D6_MYCAM</name>
<dbReference type="Proteomes" id="UP001333110">
    <property type="component" value="Unassembled WGS sequence"/>
</dbReference>
<evidence type="ECO:0000313" key="2">
    <source>
        <dbReference type="EMBL" id="KAK4809980.1"/>
    </source>
</evidence>
<keyword evidence="3" id="KW-1185">Reference proteome</keyword>
<proteinExistence type="predicted"/>
<keyword evidence="1" id="KW-1133">Transmembrane helix</keyword>
<comment type="caution">
    <text evidence="2">The sequence shown here is derived from an EMBL/GenBank/DDBJ whole genome shotgun (WGS) entry which is preliminary data.</text>
</comment>
<dbReference type="EMBL" id="JAUNZN010000019">
    <property type="protein sequence ID" value="KAK4809980.1"/>
    <property type="molecule type" value="Genomic_DNA"/>
</dbReference>